<dbReference type="InterPro" id="IPR036388">
    <property type="entry name" value="WH-like_DNA-bd_sf"/>
</dbReference>
<dbReference type="EMBL" id="FNPZ01000001">
    <property type="protein sequence ID" value="SDY59480.1"/>
    <property type="molecule type" value="Genomic_DNA"/>
</dbReference>
<dbReference type="NCBIfam" id="NF033788">
    <property type="entry name" value="HTH_metalloreg"/>
    <property type="match status" value="1"/>
</dbReference>
<evidence type="ECO:0000256" key="1">
    <source>
        <dbReference type="ARBA" id="ARBA00023015"/>
    </source>
</evidence>
<accession>A0A1H3L562</accession>
<sequence length="161" mass="17657">MVHHYPGRMADIFSVIADPTRRQLLSLLLERYVSSDSPSASGAGEGEFSVSELVSQLELSQPTVSKHLKVLRDAGLVMVREEGQHRFYKIDVSPLEDVEDWIIPFLSADFDEAASDELWDNASDAVKSAAATFGQNVGRRAAATSHAVKSVADDLVSKLRR</sequence>
<evidence type="ECO:0000256" key="2">
    <source>
        <dbReference type="ARBA" id="ARBA00023125"/>
    </source>
</evidence>
<evidence type="ECO:0000259" key="4">
    <source>
        <dbReference type="PROSITE" id="PS50987"/>
    </source>
</evidence>
<dbReference type="InterPro" id="IPR036390">
    <property type="entry name" value="WH_DNA-bd_sf"/>
</dbReference>
<feature type="domain" description="HTH arsR-type" evidence="4">
    <location>
        <begin position="1"/>
        <end position="110"/>
    </location>
</feature>
<evidence type="ECO:0000313" key="5">
    <source>
        <dbReference type="EMBL" id="SDY59480.1"/>
    </source>
</evidence>
<dbReference type="GO" id="GO:0003700">
    <property type="term" value="F:DNA-binding transcription factor activity"/>
    <property type="evidence" value="ECO:0007669"/>
    <property type="project" value="InterPro"/>
</dbReference>
<dbReference type="SMART" id="SM00418">
    <property type="entry name" value="HTH_ARSR"/>
    <property type="match status" value="1"/>
</dbReference>
<keyword evidence="1" id="KW-0805">Transcription regulation</keyword>
<dbReference type="AlphaFoldDB" id="A0A1H3L562"/>
<dbReference type="InterPro" id="IPR051081">
    <property type="entry name" value="HTH_MetalResp_TranReg"/>
</dbReference>
<dbReference type="SUPFAM" id="SSF46785">
    <property type="entry name" value="Winged helix' DNA-binding domain"/>
    <property type="match status" value="1"/>
</dbReference>
<dbReference type="STRING" id="381665.SAMN05216554_0830"/>
<dbReference type="InterPro" id="IPR011991">
    <property type="entry name" value="ArsR-like_HTH"/>
</dbReference>
<keyword evidence="3" id="KW-0804">Transcription</keyword>
<protein>
    <submittedName>
        <fullName evidence="5">DNA-binding transcriptional regulator, ArsR family</fullName>
    </submittedName>
</protein>
<name>A0A1H3L562_9MICO</name>
<gene>
    <name evidence="5" type="ORF">SAMN05216554_0830</name>
</gene>
<evidence type="ECO:0000313" key="6">
    <source>
        <dbReference type="Proteomes" id="UP000198891"/>
    </source>
</evidence>
<dbReference type="Gene3D" id="1.10.10.10">
    <property type="entry name" value="Winged helix-like DNA-binding domain superfamily/Winged helix DNA-binding domain"/>
    <property type="match status" value="1"/>
</dbReference>
<dbReference type="PANTHER" id="PTHR33154">
    <property type="entry name" value="TRANSCRIPTIONAL REGULATOR, ARSR FAMILY"/>
    <property type="match status" value="1"/>
</dbReference>
<evidence type="ECO:0000256" key="3">
    <source>
        <dbReference type="ARBA" id="ARBA00023163"/>
    </source>
</evidence>
<keyword evidence="2 5" id="KW-0238">DNA-binding</keyword>
<dbReference type="PROSITE" id="PS50987">
    <property type="entry name" value="HTH_ARSR_2"/>
    <property type="match status" value="1"/>
</dbReference>
<dbReference type="Proteomes" id="UP000198891">
    <property type="component" value="Unassembled WGS sequence"/>
</dbReference>
<proteinExistence type="predicted"/>
<dbReference type="InterPro" id="IPR001845">
    <property type="entry name" value="HTH_ArsR_DNA-bd_dom"/>
</dbReference>
<reference evidence="5 6" key="1">
    <citation type="submission" date="2016-10" db="EMBL/GenBank/DDBJ databases">
        <authorList>
            <person name="de Groot N.N."/>
        </authorList>
    </citation>
    <scope>NUCLEOTIDE SEQUENCE [LARGE SCALE GENOMIC DNA]</scope>
    <source>
        <strain evidence="5 6">CGMCC 4.3491</strain>
    </source>
</reference>
<dbReference type="Pfam" id="PF12840">
    <property type="entry name" value="HTH_20"/>
    <property type="match status" value="1"/>
</dbReference>
<dbReference type="PANTHER" id="PTHR33154:SF33">
    <property type="entry name" value="TRANSCRIPTIONAL REPRESSOR SDPR"/>
    <property type="match status" value="1"/>
</dbReference>
<dbReference type="CDD" id="cd00090">
    <property type="entry name" value="HTH_ARSR"/>
    <property type="match status" value="1"/>
</dbReference>
<keyword evidence="6" id="KW-1185">Reference proteome</keyword>
<dbReference type="GO" id="GO:0003677">
    <property type="term" value="F:DNA binding"/>
    <property type="evidence" value="ECO:0007669"/>
    <property type="project" value="UniProtKB-KW"/>
</dbReference>
<organism evidence="5 6">
    <name type="scientific">Herbiconiux ginsengi</name>
    <dbReference type="NCBI Taxonomy" id="381665"/>
    <lineage>
        <taxon>Bacteria</taxon>
        <taxon>Bacillati</taxon>
        <taxon>Actinomycetota</taxon>
        <taxon>Actinomycetes</taxon>
        <taxon>Micrococcales</taxon>
        <taxon>Microbacteriaceae</taxon>
        <taxon>Herbiconiux</taxon>
    </lineage>
</organism>